<dbReference type="Proteomes" id="UP000800093">
    <property type="component" value="Unassembled WGS sequence"/>
</dbReference>
<accession>A0A9P4KH45</accession>
<evidence type="ECO:0000313" key="1">
    <source>
        <dbReference type="EMBL" id="KAF2268688.1"/>
    </source>
</evidence>
<comment type="caution">
    <text evidence="1">The sequence shown here is derived from an EMBL/GenBank/DDBJ whole genome shotgun (WGS) entry which is preliminary data.</text>
</comment>
<dbReference type="AlphaFoldDB" id="A0A9P4KH45"/>
<name>A0A9P4KH45_9PLEO</name>
<reference evidence="2" key="1">
    <citation type="journal article" date="2020" name="Stud. Mycol.">
        <title>101 Dothideomycetes genomes: A test case for predicting lifestyles and emergence of pathogens.</title>
        <authorList>
            <person name="Haridas S."/>
            <person name="Albert R."/>
            <person name="Binder M."/>
            <person name="Bloem J."/>
            <person name="LaButti K."/>
            <person name="Salamov A."/>
            <person name="Andreopoulos B."/>
            <person name="Baker S."/>
            <person name="Barry K."/>
            <person name="Bills G."/>
            <person name="Bluhm B."/>
            <person name="Cannon C."/>
            <person name="Castanera R."/>
            <person name="Culley D."/>
            <person name="Daum C."/>
            <person name="Ezra D."/>
            <person name="Gonzalez J."/>
            <person name="Henrissat B."/>
            <person name="Kuo A."/>
            <person name="Liang C."/>
            <person name="Lipzen A."/>
            <person name="Lutzoni F."/>
            <person name="Magnuson J."/>
            <person name="Mondo S."/>
            <person name="Nolan M."/>
            <person name="Ohm R."/>
            <person name="Pangilinan J."/>
            <person name="Park H.-J."/>
            <person name="Ramirez L."/>
            <person name="Alfaro M."/>
            <person name="Sun H."/>
            <person name="Tritt A."/>
            <person name="Yoshinaga Y."/>
            <person name="Zwiers L.-H."/>
            <person name="Turgeon B."/>
            <person name="Goodwin S."/>
            <person name="Spatafora J."/>
            <person name="Crous P."/>
            <person name="Grigoriev I."/>
        </authorList>
    </citation>
    <scope>NUCLEOTIDE SEQUENCE [LARGE SCALE GENOMIC DNA]</scope>
    <source>
        <strain evidence="2">CBS 304.66</strain>
    </source>
</reference>
<keyword evidence="2" id="KW-1185">Reference proteome</keyword>
<evidence type="ECO:0000313" key="2">
    <source>
        <dbReference type="Proteomes" id="UP000800093"/>
    </source>
</evidence>
<gene>
    <name evidence="1" type="ORF">CC78DRAFT_612949</name>
</gene>
<sequence length="121" mass="14438">MSFGIVWVSAYYSVRTSPDEDTEDTGSDLSRSTTTQILFDMCYYEKIHFVPCGHEGRRLIQHCHFARNDPLHQCFGAWRIKREWWQHEVECDECTKKRHPLKSTDISRNNLKPMYEAPRQR</sequence>
<proteinExistence type="predicted"/>
<dbReference type="EMBL" id="ML986585">
    <property type="protein sequence ID" value="KAF2268688.1"/>
    <property type="molecule type" value="Genomic_DNA"/>
</dbReference>
<protein>
    <submittedName>
        <fullName evidence="1">Uncharacterized protein</fullName>
    </submittedName>
</protein>
<dbReference type="OrthoDB" id="4966402at2759"/>
<organism evidence="1 2">
    <name type="scientific">Lojkania enalia</name>
    <dbReference type="NCBI Taxonomy" id="147567"/>
    <lineage>
        <taxon>Eukaryota</taxon>
        <taxon>Fungi</taxon>
        <taxon>Dikarya</taxon>
        <taxon>Ascomycota</taxon>
        <taxon>Pezizomycotina</taxon>
        <taxon>Dothideomycetes</taxon>
        <taxon>Pleosporomycetidae</taxon>
        <taxon>Pleosporales</taxon>
        <taxon>Pleosporales incertae sedis</taxon>
        <taxon>Lojkania</taxon>
    </lineage>
</organism>